<dbReference type="EMBL" id="MLAK01001242">
    <property type="protein sequence ID" value="OHS95492.1"/>
    <property type="molecule type" value="Genomic_DNA"/>
</dbReference>
<evidence type="ECO:0008006" key="3">
    <source>
        <dbReference type="Google" id="ProtNLM"/>
    </source>
</evidence>
<accession>A0A1J4JE11</accession>
<keyword evidence="2" id="KW-1185">Reference proteome</keyword>
<evidence type="ECO:0000313" key="1">
    <source>
        <dbReference type="EMBL" id="OHS95492.1"/>
    </source>
</evidence>
<dbReference type="RefSeq" id="XP_068348629.1">
    <property type="nucleotide sequence ID" value="XM_068512020.1"/>
</dbReference>
<comment type="caution">
    <text evidence="1">The sequence shown here is derived from an EMBL/GenBank/DDBJ whole genome shotgun (WGS) entry which is preliminary data.</text>
</comment>
<sequence length="181" mass="20676">MEKLFDDLLILQETTFPFDNCSTLTEYTHKKSYVYVVPLAAEFTAANRMISSYCCTFGGVIKSKMRETIKSMCRCPAKLIFQRTFSNGAEIMTFMLNKSTVTHSHPVSPEYYGAFRNILTSEQINSIKDQQRVGVLAGTICSNMNCCINSDIFYNIRRNINVDNSNENLNILLTELQYTHD</sequence>
<organism evidence="1 2">
    <name type="scientific">Tritrichomonas foetus</name>
    <dbReference type="NCBI Taxonomy" id="1144522"/>
    <lineage>
        <taxon>Eukaryota</taxon>
        <taxon>Metamonada</taxon>
        <taxon>Parabasalia</taxon>
        <taxon>Tritrichomonadida</taxon>
        <taxon>Tritrichomonadidae</taxon>
        <taxon>Tritrichomonas</taxon>
    </lineage>
</organism>
<dbReference type="Proteomes" id="UP000179807">
    <property type="component" value="Unassembled WGS sequence"/>
</dbReference>
<reference evidence="1" key="1">
    <citation type="submission" date="2016-10" db="EMBL/GenBank/DDBJ databases">
        <authorList>
            <person name="Benchimol M."/>
            <person name="Almeida L.G."/>
            <person name="Vasconcelos A.T."/>
            <person name="Perreira-Neves A."/>
            <person name="Rosa I.A."/>
            <person name="Tasca T."/>
            <person name="Bogo M.R."/>
            <person name="de Souza W."/>
        </authorList>
    </citation>
    <scope>NUCLEOTIDE SEQUENCE [LARGE SCALE GENOMIC DNA]</scope>
    <source>
        <strain evidence="1">K</strain>
    </source>
</reference>
<protein>
    <recommendedName>
        <fullName evidence="3">FAR1 domain-containing protein</fullName>
    </recommendedName>
</protein>
<proteinExistence type="predicted"/>
<dbReference type="GeneID" id="94846724"/>
<name>A0A1J4JE11_9EUKA</name>
<dbReference type="AlphaFoldDB" id="A0A1J4JE11"/>
<dbReference type="VEuPathDB" id="TrichDB:TRFO_38413"/>
<evidence type="ECO:0000313" key="2">
    <source>
        <dbReference type="Proteomes" id="UP000179807"/>
    </source>
</evidence>
<gene>
    <name evidence="1" type="ORF">TRFO_38413</name>
</gene>